<evidence type="ECO:0000256" key="1">
    <source>
        <dbReference type="ARBA" id="ARBA00008791"/>
    </source>
</evidence>
<dbReference type="Pfam" id="PF00582">
    <property type="entry name" value="Usp"/>
    <property type="match status" value="2"/>
</dbReference>
<gene>
    <name evidence="3" type="ORF">Ade02nite_70770</name>
</gene>
<name>A0ABQ3YEK3_9ACTN</name>
<feature type="domain" description="UspA" evidence="2">
    <location>
        <begin position="48"/>
        <end position="167"/>
    </location>
</feature>
<reference evidence="3 4" key="1">
    <citation type="submission" date="2021-01" db="EMBL/GenBank/DDBJ databases">
        <title>Whole genome shotgun sequence of Actinoplanes deccanensis NBRC 13994.</title>
        <authorList>
            <person name="Komaki H."/>
            <person name="Tamura T."/>
        </authorList>
    </citation>
    <scope>NUCLEOTIDE SEQUENCE [LARGE SCALE GENOMIC DNA]</scope>
    <source>
        <strain evidence="3 4">NBRC 13994</strain>
    </source>
</reference>
<evidence type="ECO:0000313" key="4">
    <source>
        <dbReference type="Proteomes" id="UP000609879"/>
    </source>
</evidence>
<dbReference type="Gene3D" id="3.40.50.620">
    <property type="entry name" value="HUPs"/>
    <property type="match status" value="3"/>
</dbReference>
<dbReference type="SUPFAM" id="SSF52402">
    <property type="entry name" value="Adenine nucleotide alpha hydrolases-like"/>
    <property type="match status" value="2"/>
</dbReference>
<feature type="domain" description="UspA" evidence="2">
    <location>
        <begin position="177"/>
        <end position="223"/>
    </location>
</feature>
<evidence type="ECO:0000259" key="2">
    <source>
        <dbReference type="Pfam" id="PF00582"/>
    </source>
</evidence>
<dbReference type="Proteomes" id="UP000609879">
    <property type="component" value="Unassembled WGS sequence"/>
</dbReference>
<dbReference type="RefSeq" id="WP_203773351.1">
    <property type="nucleotide sequence ID" value="NZ_BAAABO010000038.1"/>
</dbReference>
<comment type="similarity">
    <text evidence="1">Belongs to the universal stress protein A family.</text>
</comment>
<protein>
    <submittedName>
        <fullName evidence="3">Universal stress protein</fullName>
    </submittedName>
</protein>
<accession>A0ABQ3YEK3</accession>
<comment type="caution">
    <text evidence="3">The sequence shown here is derived from an EMBL/GenBank/DDBJ whole genome shotgun (WGS) entry which is preliminary data.</text>
</comment>
<dbReference type="PANTHER" id="PTHR46268:SF6">
    <property type="entry name" value="UNIVERSAL STRESS PROTEIN UP12"/>
    <property type="match status" value="1"/>
</dbReference>
<dbReference type="InterPro" id="IPR014729">
    <property type="entry name" value="Rossmann-like_a/b/a_fold"/>
</dbReference>
<dbReference type="PANTHER" id="PTHR46268">
    <property type="entry name" value="STRESS RESPONSE PROTEIN NHAX"/>
    <property type="match status" value="1"/>
</dbReference>
<evidence type="ECO:0000313" key="3">
    <source>
        <dbReference type="EMBL" id="GID78436.1"/>
    </source>
</evidence>
<proteinExistence type="inferred from homology"/>
<dbReference type="EMBL" id="BOMI01000146">
    <property type="protein sequence ID" value="GID78436.1"/>
    <property type="molecule type" value="Genomic_DNA"/>
</dbReference>
<keyword evidence="4" id="KW-1185">Reference proteome</keyword>
<organism evidence="3 4">
    <name type="scientific">Paractinoplanes deccanensis</name>
    <dbReference type="NCBI Taxonomy" id="113561"/>
    <lineage>
        <taxon>Bacteria</taxon>
        <taxon>Bacillati</taxon>
        <taxon>Actinomycetota</taxon>
        <taxon>Actinomycetes</taxon>
        <taxon>Micromonosporales</taxon>
        <taxon>Micromonosporaceae</taxon>
        <taxon>Paractinoplanes</taxon>
    </lineage>
</organism>
<sequence>MTQAHSDATRFGEAINRYLGAVGYPDPYAPAPRPAAHAAPAAPSTGLIVAGADETPAGFVAVDHAAVEAELRGWALRIVNVRRPGAGDAGARLLDRLSERVRTGSPAVAVTTRLVIGPDPARALLAEAGEAGLVVVGHRHGATATTFGRSVADRVARQHAGPVLLVRMPAGSAWPARPLIVGVDGSPPARASLEFALAEARVRGCEVVVLHVVGDGSDLARRLDTRSPVPVHHKIIQGDPLAELIEASGRAAAVVIGRHHHGVLLPGTALSAAAHLLPQRALCPVFMVGPV</sequence>
<dbReference type="InterPro" id="IPR006016">
    <property type="entry name" value="UspA"/>
</dbReference>